<evidence type="ECO:0000256" key="1">
    <source>
        <dbReference type="SAM" id="MobiDB-lite"/>
    </source>
</evidence>
<evidence type="ECO:0000256" key="2">
    <source>
        <dbReference type="SAM" id="Phobius"/>
    </source>
</evidence>
<accession>A0A1H1TRW7</accession>
<sequence length="132" mass="14453">MPLSEYEQRVLDQMERALTSDDPRLATTMRSSGPRSGLRWVIAGVAVVVGLLLLVVGVSSEPLIGILGFAIMFAGVLYAFTAPRKSEAGPAGVVDEDGKVTSRPQTANVTTEKRSFFSRLEDRWDRRRGEGR</sequence>
<keyword evidence="2" id="KW-1133">Transmembrane helix</keyword>
<dbReference type="InterPro" id="IPR021401">
    <property type="entry name" value="DUF3040"/>
</dbReference>
<name>A0A1H1TRW7_9CELL</name>
<feature type="region of interest" description="Disordered" evidence="1">
    <location>
        <begin position="87"/>
        <end position="112"/>
    </location>
</feature>
<evidence type="ECO:0000313" key="3">
    <source>
        <dbReference type="EMBL" id="SDS62970.1"/>
    </source>
</evidence>
<organism evidence="3 4">
    <name type="scientific">Paraoerskovia marina</name>
    <dbReference type="NCBI Taxonomy" id="545619"/>
    <lineage>
        <taxon>Bacteria</taxon>
        <taxon>Bacillati</taxon>
        <taxon>Actinomycetota</taxon>
        <taxon>Actinomycetes</taxon>
        <taxon>Micrococcales</taxon>
        <taxon>Cellulomonadaceae</taxon>
        <taxon>Paraoerskovia</taxon>
    </lineage>
</organism>
<dbReference type="OrthoDB" id="5244024at2"/>
<keyword evidence="4" id="KW-1185">Reference proteome</keyword>
<feature type="transmembrane region" description="Helical" evidence="2">
    <location>
        <begin position="63"/>
        <end position="80"/>
    </location>
</feature>
<dbReference type="RefSeq" id="WP_083372403.1">
    <property type="nucleotide sequence ID" value="NZ_LT629776.1"/>
</dbReference>
<gene>
    <name evidence="3" type="ORF">SAMN04489860_1983</name>
</gene>
<evidence type="ECO:0000313" key="4">
    <source>
        <dbReference type="Proteomes" id="UP000185663"/>
    </source>
</evidence>
<dbReference type="Pfam" id="PF11239">
    <property type="entry name" value="DUF3040"/>
    <property type="match status" value="1"/>
</dbReference>
<protein>
    <recommendedName>
        <fullName evidence="5">DUF3040 domain-containing protein</fullName>
    </recommendedName>
</protein>
<dbReference type="EMBL" id="LT629776">
    <property type="protein sequence ID" value="SDS62970.1"/>
    <property type="molecule type" value="Genomic_DNA"/>
</dbReference>
<evidence type="ECO:0008006" key="5">
    <source>
        <dbReference type="Google" id="ProtNLM"/>
    </source>
</evidence>
<dbReference type="Proteomes" id="UP000185663">
    <property type="component" value="Chromosome I"/>
</dbReference>
<dbReference type="AlphaFoldDB" id="A0A1H1TRW7"/>
<keyword evidence="2" id="KW-0812">Transmembrane</keyword>
<dbReference type="STRING" id="545619.SAMN04489860_1983"/>
<proteinExistence type="predicted"/>
<feature type="transmembrane region" description="Helical" evidence="2">
    <location>
        <begin position="38"/>
        <end position="57"/>
    </location>
</feature>
<reference evidence="3 4" key="1">
    <citation type="submission" date="2016-10" db="EMBL/GenBank/DDBJ databases">
        <authorList>
            <person name="de Groot N.N."/>
        </authorList>
    </citation>
    <scope>NUCLEOTIDE SEQUENCE [LARGE SCALE GENOMIC DNA]</scope>
    <source>
        <strain evidence="3 4">DSM 22126</strain>
    </source>
</reference>
<keyword evidence="2" id="KW-0472">Membrane</keyword>